<evidence type="ECO:0000259" key="3">
    <source>
        <dbReference type="Pfam" id="PF20732"/>
    </source>
</evidence>
<dbReference type="Proteomes" id="UP000612329">
    <property type="component" value="Unassembled WGS sequence"/>
</dbReference>
<proteinExistence type="predicted"/>
<evidence type="ECO:0000313" key="4">
    <source>
        <dbReference type="EMBL" id="GGK30256.1"/>
    </source>
</evidence>
<dbReference type="InterPro" id="IPR008302">
    <property type="entry name" value="NamZ"/>
</dbReference>
<dbReference type="EMBL" id="BMNR01000006">
    <property type="protein sequence ID" value="GGK30256.1"/>
    <property type="molecule type" value="Genomic_DNA"/>
</dbReference>
<dbReference type="PANTHER" id="PTHR42915">
    <property type="entry name" value="HYPOTHETICAL 460 KDA PROTEIN IN FEUA-SIGW INTERGENIC REGION [PRECURSOR]"/>
    <property type="match status" value="1"/>
</dbReference>
<evidence type="ECO:0008006" key="6">
    <source>
        <dbReference type="Google" id="ProtNLM"/>
    </source>
</evidence>
<organism evidence="4 5">
    <name type="scientific">Yeosuana aromativorans</name>
    <dbReference type="NCBI Taxonomy" id="288019"/>
    <lineage>
        <taxon>Bacteria</taxon>
        <taxon>Pseudomonadati</taxon>
        <taxon>Bacteroidota</taxon>
        <taxon>Flavobacteriia</taxon>
        <taxon>Flavobacteriales</taxon>
        <taxon>Flavobacteriaceae</taxon>
        <taxon>Yeosuana</taxon>
    </lineage>
</organism>
<feature type="signal peptide" evidence="1">
    <location>
        <begin position="1"/>
        <end position="21"/>
    </location>
</feature>
<evidence type="ECO:0000313" key="5">
    <source>
        <dbReference type="Proteomes" id="UP000612329"/>
    </source>
</evidence>
<name>A0A8J3FHQ7_9FLAO</name>
<feature type="domain" description="Peptidoglycan beta-N-acetylmuramidase NamZ C-terminal" evidence="3">
    <location>
        <begin position="277"/>
        <end position="415"/>
    </location>
</feature>
<sequence length="417" mass="46757">MVKRILQITVLLLFVATLCCRQSSENKKSPSVNKNNYIVVGANQTENYIPLIKGKNIAVVANNTSVIFKSDTKQYTHLVDSLLSLGIHISKVFAPEHGFRGAADAGEDLTDTTDTKTGIPIISLYGENKNPSQKQIYNYRKPTPEHLKNVDAVLFDIQDVGVRFYTYISTLHNVMEACAENSIPIIVLDRPNPNGHYVDGPVLEKDTKSFAGLGPIPIVYGMTIGEYALMTNGEKWLNNGVKCDLTVITLKNYTHKSTYSLPLRPSPNLPNDKSINLYPSLCLFEGTDVSCGRGTDMQFQIFGSPNLPKDTYHFTFIPQPNFGSKNPKHMGQECHGLNLSKAKDLDQLNFSWLIDAYAATSEKDKFFEYEAFNKLAGNTKLKQQIEQGLSMDEIRETWQTDLTAFKKTRAKYLLYND</sequence>
<feature type="chain" id="PRO_5035176847" description="DUF1343 domain-containing protein" evidence="1">
    <location>
        <begin position="22"/>
        <end position="417"/>
    </location>
</feature>
<dbReference type="Gene3D" id="3.90.1150.140">
    <property type="match status" value="1"/>
</dbReference>
<dbReference type="AlphaFoldDB" id="A0A8J3FHQ7"/>
<reference evidence="4" key="1">
    <citation type="journal article" date="2014" name="Int. J. Syst. Evol. Microbiol.">
        <title>Complete genome sequence of Corynebacterium casei LMG S-19264T (=DSM 44701T), isolated from a smear-ripened cheese.</title>
        <authorList>
            <consortium name="US DOE Joint Genome Institute (JGI-PGF)"/>
            <person name="Walter F."/>
            <person name="Albersmeier A."/>
            <person name="Kalinowski J."/>
            <person name="Ruckert C."/>
        </authorList>
    </citation>
    <scope>NUCLEOTIDE SEQUENCE</scope>
    <source>
        <strain evidence="4">JCM 12862</strain>
    </source>
</reference>
<dbReference type="Pfam" id="PF20732">
    <property type="entry name" value="NamZ_C"/>
    <property type="match status" value="1"/>
</dbReference>
<evidence type="ECO:0000259" key="2">
    <source>
        <dbReference type="Pfam" id="PF07075"/>
    </source>
</evidence>
<comment type="caution">
    <text evidence="4">The sequence shown here is derived from an EMBL/GenBank/DDBJ whole genome shotgun (WGS) entry which is preliminary data.</text>
</comment>
<dbReference type="PIRSF" id="PIRSF016719">
    <property type="entry name" value="UCP016719"/>
    <property type="match status" value="1"/>
</dbReference>
<protein>
    <recommendedName>
        <fullName evidence="6">DUF1343 domain-containing protein</fullName>
    </recommendedName>
</protein>
<reference evidence="4" key="2">
    <citation type="submission" date="2020-09" db="EMBL/GenBank/DDBJ databases">
        <authorList>
            <person name="Sun Q."/>
            <person name="Ohkuma M."/>
        </authorList>
    </citation>
    <scope>NUCLEOTIDE SEQUENCE</scope>
    <source>
        <strain evidence="4">JCM 12862</strain>
    </source>
</reference>
<evidence type="ECO:0000256" key="1">
    <source>
        <dbReference type="SAM" id="SignalP"/>
    </source>
</evidence>
<keyword evidence="5" id="KW-1185">Reference proteome</keyword>
<accession>A0A8J3FHQ7</accession>
<feature type="domain" description="Peptidoglycan beta-N-acetylmuramidase NamZ N-terminal" evidence="2">
    <location>
        <begin position="57"/>
        <end position="272"/>
    </location>
</feature>
<dbReference type="GO" id="GO:0033922">
    <property type="term" value="F:peptidoglycan beta-N-acetylmuramidase activity"/>
    <property type="evidence" value="ECO:0007669"/>
    <property type="project" value="InterPro"/>
</dbReference>
<dbReference type="RefSeq" id="WP_188653779.1">
    <property type="nucleotide sequence ID" value="NZ_BMNR01000006.1"/>
</dbReference>
<dbReference type="PANTHER" id="PTHR42915:SF1">
    <property type="entry name" value="PEPTIDOGLYCAN BETA-N-ACETYLMURAMIDASE NAMZ"/>
    <property type="match status" value="1"/>
</dbReference>
<dbReference type="InterPro" id="IPR048503">
    <property type="entry name" value="NamZ_C"/>
</dbReference>
<gene>
    <name evidence="4" type="ORF">GCM10007962_25660</name>
</gene>
<dbReference type="Gene3D" id="3.40.50.12170">
    <property type="entry name" value="Uncharacterised protein PF07075, DUF1343"/>
    <property type="match status" value="1"/>
</dbReference>
<dbReference type="Pfam" id="PF07075">
    <property type="entry name" value="NamZ_N"/>
    <property type="match status" value="1"/>
</dbReference>
<dbReference type="InterPro" id="IPR048502">
    <property type="entry name" value="NamZ_N"/>
</dbReference>
<keyword evidence="1" id="KW-0732">Signal</keyword>